<protein>
    <submittedName>
        <fullName evidence="3">CHAT domain-containing protein</fullName>
    </submittedName>
</protein>
<evidence type="ECO:0000259" key="2">
    <source>
        <dbReference type="Pfam" id="PF12770"/>
    </source>
</evidence>
<dbReference type="SMART" id="SM00028">
    <property type="entry name" value="TPR"/>
    <property type="match status" value="2"/>
</dbReference>
<dbReference type="Gene3D" id="1.25.40.10">
    <property type="entry name" value="Tetratricopeptide repeat domain"/>
    <property type="match status" value="1"/>
</dbReference>
<dbReference type="SUPFAM" id="SSF48452">
    <property type="entry name" value="TPR-like"/>
    <property type="match status" value="1"/>
</dbReference>
<dbReference type="PANTHER" id="PTHR10098">
    <property type="entry name" value="RAPSYN-RELATED"/>
    <property type="match status" value="1"/>
</dbReference>
<dbReference type="Pfam" id="PF13424">
    <property type="entry name" value="TPR_12"/>
    <property type="match status" value="1"/>
</dbReference>
<dbReference type="PANTHER" id="PTHR10098:SF108">
    <property type="entry name" value="TETRATRICOPEPTIDE REPEAT PROTEIN 28"/>
    <property type="match status" value="1"/>
</dbReference>
<proteinExistence type="predicted"/>
<dbReference type="EMBL" id="DSPX01000162">
    <property type="protein sequence ID" value="HGG02066.1"/>
    <property type="molecule type" value="Genomic_DNA"/>
</dbReference>
<organism evidence="3">
    <name type="scientific">Planktothricoides sp. SpSt-374</name>
    <dbReference type="NCBI Taxonomy" id="2282167"/>
    <lineage>
        <taxon>Bacteria</taxon>
        <taxon>Bacillati</taxon>
        <taxon>Cyanobacteriota</taxon>
        <taxon>Cyanophyceae</taxon>
        <taxon>Oscillatoriophycideae</taxon>
        <taxon>Oscillatoriales</taxon>
        <taxon>Oscillatoriaceae</taxon>
        <taxon>Planktothricoides</taxon>
    </lineage>
</organism>
<dbReference type="InterPro" id="IPR019734">
    <property type="entry name" value="TPR_rpt"/>
</dbReference>
<dbReference type="AlphaFoldDB" id="A0A7C3ZVA1"/>
<gene>
    <name evidence="3" type="ORF">ENR15_15835</name>
</gene>
<reference evidence="3" key="1">
    <citation type="journal article" date="2020" name="mSystems">
        <title>Genome- and Community-Level Interaction Insights into Carbon Utilization and Element Cycling Functions of Hydrothermarchaeota in Hydrothermal Sediment.</title>
        <authorList>
            <person name="Zhou Z."/>
            <person name="Liu Y."/>
            <person name="Xu W."/>
            <person name="Pan J."/>
            <person name="Luo Z.H."/>
            <person name="Li M."/>
        </authorList>
    </citation>
    <scope>NUCLEOTIDE SEQUENCE [LARGE SCALE GENOMIC DNA]</scope>
    <source>
        <strain evidence="3">SpSt-374</strain>
    </source>
</reference>
<sequence>MGDKRGEADTILSLGEVYFGLGDDETALSYFNQSLPLFQQVGYKEGESANLHSLARVLRRQGKLDEARTHIEAAITIIENLRTKIASEKLRQFYFAKNQDDYEFYIDLLMQLHQQQPHQGYDAKALNASERARARTLLELLAEAGVDIRSGVDASLVERERSLLQQLHEVDKRLIELFNGNYTDAEAALKRKQASLLAQYEEVKAQIRAASPRYAAIAQPQPLTLEEIQQQVLDENTLLLQYSLGEERSYLWLVSPSGITTYELPPRAEIKKAAQDFLAVVASPVKSKILSLVAHADKALGQIILQQVAEQLGNKRLVVVADGALQYIPFAALTIPGKNVPLLVEHEIVNLPSASTLAILRRETAARKPAPKTLAVLADPVFSNNPDQDDRLNGIARANPSQNQEHLSSLSPEALLHQRSAPLVMMNWKRLPFTRQEADKIMALVPEEERISFLDFQADRAHATSPELSQYRIVHFATHGFADSENPELSGIVLSLVDGNGSWQNGYLQLYDIFSLNLPAELVVLSACQTGIGKEIKGEGLVGLTRGFMYAGARRVAVSLWSVDDQATAILMSSLYDKMISERMPPASALRAAQLEMWHSQEWKSPYYWAAFTLQGEWR</sequence>
<evidence type="ECO:0000313" key="3">
    <source>
        <dbReference type="EMBL" id="HGG02066.1"/>
    </source>
</evidence>
<dbReference type="InterPro" id="IPR024983">
    <property type="entry name" value="CHAT_dom"/>
</dbReference>
<accession>A0A7C3ZVA1</accession>
<evidence type="ECO:0000256" key="1">
    <source>
        <dbReference type="PROSITE-ProRule" id="PRU00339"/>
    </source>
</evidence>
<dbReference type="PROSITE" id="PS50005">
    <property type="entry name" value="TPR"/>
    <property type="match status" value="1"/>
</dbReference>
<comment type="caution">
    <text evidence="3">The sequence shown here is derived from an EMBL/GenBank/DDBJ whole genome shotgun (WGS) entry which is preliminary data.</text>
</comment>
<feature type="repeat" description="TPR" evidence="1">
    <location>
        <begin position="8"/>
        <end position="41"/>
    </location>
</feature>
<feature type="domain" description="CHAT" evidence="2">
    <location>
        <begin position="298"/>
        <end position="617"/>
    </location>
</feature>
<name>A0A7C3ZVA1_9CYAN</name>
<dbReference type="InterPro" id="IPR011990">
    <property type="entry name" value="TPR-like_helical_dom_sf"/>
</dbReference>
<dbReference type="Pfam" id="PF12770">
    <property type="entry name" value="CHAT"/>
    <property type="match status" value="1"/>
</dbReference>
<keyword evidence="1" id="KW-0802">TPR repeat</keyword>